<protein>
    <recommendedName>
        <fullName evidence="4">GAF domain-containing protein</fullName>
    </recommendedName>
</protein>
<proteinExistence type="predicted"/>
<accession>A0CYS6</accession>
<dbReference type="EMBL" id="CT868219">
    <property type="protein sequence ID" value="CAK75943.1"/>
    <property type="molecule type" value="Genomic_DNA"/>
</dbReference>
<evidence type="ECO:0000313" key="3">
    <source>
        <dbReference type="Proteomes" id="UP000000600"/>
    </source>
</evidence>
<dbReference type="SUPFAM" id="SSF55781">
    <property type="entry name" value="GAF domain-like"/>
    <property type="match status" value="1"/>
</dbReference>
<dbReference type="OrthoDB" id="295853at2759"/>
<evidence type="ECO:0000256" key="1">
    <source>
        <dbReference type="SAM" id="Coils"/>
    </source>
</evidence>
<evidence type="ECO:0008006" key="4">
    <source>
        <dbReference type="Google" id="ProtNLM"/>
    </source>
</evidence>
<dbReference type="AlphaFoldDB" id="A0CYS6"/>
<dbReference type="RefSeq" id="XP_001443340.1">
    <property type="nucleotide sequence ID" value="XM_001443303.1"/>
</dbReference>
<dbReference type="GeneID" id="5029125"/>
<feature type="coiled-coil region" evidence="1">
    <location>
        <begin position="51"/>
        <end position="78"/>
    </location>
</feature>
<name>A0CYS6_PARTE</name>
<evidence type="ECO:0000313" key="2">
    <source>
        <dbReference type="EMBL" id="CAK75943.1"/>
    </source>
</evidence>
<dbReference type="OMA" id="RIQQTHL"/>
<feature type="coiled-coil region" evidence="1">
    <location>
        <begin position="130"/>
        <end position="213"/>
    </location>
</feature>
<sequence>MQTQNSEIQPNNYFDLISVPPSMRKKSARVDQRPIQTSKMYFESDSNIDNTQSLHSLLQQKEAQLDSLQRKYMQIRQVKSRKPQGQNFMHGYLDDLINSFKDKVDNNIISEFINYSNSMNDIYRIQQTHLQLCQQRLQQADALVDQLKILKEADLFNLKKIIQSLQESLQQAQVTELDSNKLYRDLQNMKLKYAKLQNQFEIVQRQNEYTEKNMQSIKQHLQHTNEETQIYKKTLRKETSQNQLNQRRVFTLEQRLEVLSGSDYKKDKDSLRNIIEDMLKENEANKRKAFQKCQEVLKLEQVVQDLKEKNQKLQKRNMLLEKQLKLLGYSAYDLNGNTFGQKTIVESNDQDDEIQDVFQQANLPNKLEFKLNNLKSRQKNLVQDLLDCGVKQAIDQLFQMDQQHQVDQISIFMDLFVQYKNLGESVNSLINLIKQLLKIDQIEIIMQRLSSDSQLFNCELIQLWLIDQQTATFYTYNQKNELVNAYIDTDEFLNVVKSSLPIYKQQAFVYRNINTAKFAKDCYLIPLLTDSRLIGIISLENLNNKKQDAKYLGLLISQLLLPIIDKVLQFKLINYQLRYKNLLFEAFTELSKQKSKFKLQKSIESQAETLFGVASSRFFFYSQGIIYTYKDDLHTTEYSSDIGVIGYVAKSQEALLLGNIKQHHSFHQSVDMISGLPIFTLPLAFGVLQIVLNQSAQLQQNSNASNIFQLDKSIEVRKLLQPGETLQSMALMFTQICNFAYEILKIELS</sequence>
<keyword evidence="3" id="KW-1185">Reference proteome</keyword>
<gene>
    <name evidence="2" type="ORF">GSPATT00011544001</name>
</gene>
<dbReference type="InParanoid" id="A0CYS6"/>
<dbReference type="HOGENOM" id="CLU_010990_0_0_1"/>
<dbReference type="Proteomes" id="UP000000600">
    <property type="component" value="Unassembled WGS sequence"/>
</dbReference>
<feature type="coiled-coil region" evidence="1">
    <location>
        <begin position="268"/>
        <end position="323"/>
    </location>
</feature>
<keyword evidence="1" id="KW-0175">Coiled coil</keyword>
<dbReference type="KEGG" id="ptm:GSPATT00011544001"/>
<organism evidence="2 3">
    <name type="scientific">Paramecium tetraurelia</name>
    <dbReference type="NCBI Taxonomy" id="5888"/>
    <lineage>
        <taxon>Eukaryota</taxon>
        <taxon>Sar</taxon>
        <taxon>Alveolata</taxon>
        <taxon>Ciliophora</taxon>
        <taxon>Intramacronucleata</taxon>
        <taxon>Oligohymenophorea</taxon>
        <taxon>Peniculida</taxon>
        <taxon>Parameciidae</taxon>
        <taxon>Paramecium</taxon>
    </lineage>
</organism>
<reference evidence="2 3" key="1">
    <citation type="journal article" date="2006" name="Nature">
        <title>Global trends of whole-genome duplications revealed by the ciliate Paramecium tetraurelia.</title>
        <authorList>
            <consortium name="Genoscope"/>
            <person name="Aury J.-M."/>
            <person name="Jaillon O."/>
            <person name="Duret L."/>
            <person name="Noel B."/>
            <person name="Jubin C."/>
            <person name="Porcel B.M."/>
            <person name="Segurens B."/>
            <person name="Daubin V."/>
            <person name="Anthouard V."/>
            <person name="Aiach N."/>
            <person name="Arnaiz O."/>
            <person name="Billaut A."/>
            <person name="Beisson J."/>
            <person name="Blanc I."/>
            <person name="Bouhouche K."/>
            <person name="Camara F."/>
            <person name="Duharcourt S."/>
            <person name="Guigo R."/>
            <person name="Gogendeau D."/>
            <person name="Katinka M."/>
            <person name="Keller A.-M."/>
            <person name="Kissmehl R."/>
            <person name="Klotz C."/>
            <person name="Koll F."/>
            <person name="Le Moue A."/>
            <person name="Lepere C."/>
            <person name="Malinsky S."/>
            <person name="Nowacki M."/>
            <person name="Nowak J.K."/>
            <person name="Plattner H."/>
            <person name="Poulain J."/>
            <person name="Ruiz F."/>
            <person name="Serrano V."/>
            <person name="Zagulski M."/>
            <person name="Dessen P."/>
            <person name="Betermier M."/>
            <person name="Weissenbach J."/>
            <person name="Scarpelli C."/>
            <person name="Schachter V."/>
            <person name="Sperling L."/>
            <person name="Meyer E."/>
            <person name="Cohen J."/>
            <person name="Wincker P."/>
        </authorList>
    </citation>
    <scope>NUCLEOTIDE SEQUENCE [LARGE SCALE GENOMIC DNA]</scope>
    <source>
        <strain evidence="2 3">Stock d4-2</strain>
    </source>
</reference>